<dbReference type="InterPro" id="IPR036890">
    <property type="entry name" value="HATPase_C_sf"/>
</dbReference>
<evidence type="ECO:0000256" key="2">
    <source>
        <dbReference type="ARBA" id="ARBA00012438"/>
    </source>
</evidence>
<dbReference type="Pfam" id="PF02518">
    <property type="entry name" value="HATPase_c"/>
    <property type="match status" value="1"/>
</dbReference>
<dbReference type="Gene3D" id="3.30.565.10">
    <property type="entry name" value="Histidine kinase-like ATPase, C-terminal domain"/>
    <property type="match status" value="1"/>
</dbReference>
<comment type="caution">
    <text evidence="7">The sequence shown here is derived from an EMBL/GenBank/DDBJ whole genome shotgun (WGS) entry which is preliminary data.</text>
</comment>
<sequence length="207" mass="23752">MSRTKERAEIFRLLRSLFYTNVKDIMKDYNDYVKTLAERFGKNIGDIRITGEDVYINRDRYFPFIKSLVHVFRNMAAHGIEDPEERICSGKPECGKISCELEKYEDKFILCLADDGKGIDPDVIRKKAVEKGIYSEEEIGRMAKEQILSAIFLDDFSTKDTADLYSGRGVGMAAVNSEVKEIGGKILVDTEKGKYTRFKFIVPLYQQ</sequence>
<dbReference type="EC" id="2.7.13.3" evidence="2"/>
<proteinExistence type="predicted"/>
<name>A0A645F588_9ZZZZ</name>
<keyword evidence="4 7" id="KW-0808">Transferase</keyword>
<dbReference type="PANTHER" id="PTHR43395">
    <property type="entry name" value="SENSOR HISTIDINE KINASE CHEA"/>
    <property type="match status" value="1"/>
</dbReference>
<evidence type="ECO:0000256" key="4">
    <source>
        <dbReference type="ARBA" id="ARBA00022679"/>
    </source>
</evidence>
<dbReference type="InterPro" id="IPR051315">
    <property type="entry name" value="Bact_Chemotaxis_CheA"/>
</dbReference>
<dbReference type="SUPFAM" id="SSF55874">
    <property type="entry name" value="ATPase domain of HSP90 chaperone/DNA topoisomerase II/histidine kinase"/>
    <property type="match status" value="1"/>
</dbReference>
<keyword evidence="3" id="KW-0597">Phosphoprotein</keyword>
<dbReference type="EMBL" id="VSSQ01054647">
    <property type="protein sequence ID" value="MPN08589.1"/>
    <property type="molecule type" value="Genomic_DNA"/>
</dbReference>
<organism evidence="7">
    <name type="scientific">bioreactor metagenome</name>
    <dbReference type="NCBI Taxonomy" id="1076179"/>
    <lineage>
        <taxon>unclassified sequences</taxon>
        <taxon>metagenomes</taxon>
        <taxon>ecological metagenomes</taxon>
    </lineage>
</organism>
<dbReference type="FunFam" id="3.30.565.10:FF:000016">
    <property type="entry name" value="Chemotaxis protein CheA, putative"/>
    <property type="match status" value="1"/>
</dbReference>
<dbReference type="GO" id="GO:0004673">
    <property type="term" value="F:protein histidine kinase activity"/>
    <property type="evidence" value="ECO:0007669"/>
    <property type="project" value="UniProtKB-EC"/>
</dbReference>
<dbReference type="PRINTS" id="PR00344">
    <property type="entry name" value="BCTRLSENSOR"/>
</dbReference>
<evidence type="ECO:0000256" key="3">
    <source>
        <dbReference type="ARBA" id="ARBA00022553"/>
    </source>
</evidence>
<keyword evidence="5" id="KW-0418">Kinase</keyword>
<evidence type="ECO:0000313" key="7">
    <source>
        <dbReference type="EMBL" id="MPN08589.1"/>
    </source>
</evidence>
<dbReference type="SMART" id="SM00387">
    <property type="entry name" value="HATPase_c"/>
    <property type="match status" value="1"/>
</dbReference>
<feature type="domain" description="Histidine kinase/HSP90-like ATPase" evidence="6">
    <location>
        <begin position="63"/>
        <end position="206"/>
    </location>
</feature>
<evidence type="ECO:0000256" key="1">
    <source>
        <dbReference type="ARBA" id="ARBA00000085"/>
    </source>
</evidence>
<evidence type="ECO:0000256" key="5">
    <source>
        <dbReference type="ARBA" id="ARBA00022777"/>
    </source>
</evidence>
<dbReference type="PANTHER" id="PTHR43395:SF10">
    <property type="entry name" value="CHEMOTAXIS PROTEIN CHEA"/>
    <property type="match status" value="1"/>
</dbReference>
<gene>
    <name evidence="7" type="primary">cheA_20</name>
    <name evidence="7" type="ORF">SDC9_155872</name>
</gene>
<reference evidence="7" key="1">
    <citation type="submission" date="2019-08" db="EMBL/GenBank/DDBJ databases">
        <authorList>
            <person name="Kucharzyk K."/>
            <person name="Murdoch R.W."/>
            <person name="Higgins S."/>
            <person name="Loffler F."/>
        </authorList>
    </citation>
    <scope>NUCLEOTIDE SEQUENCE</scope>
</reference>
<accession>A0A645F588</accession>
<dbReference type="InterPro" id="IPR004358">
    <property type="entry name" value="Sig_transdc_His_kin-like_C"/>
</dbReference>
<evidence type="ECO:0000259" key="6">
    <source>
        <dbReference type="SMART" id="SM00387"/>
    </source>
</evidence>
<dbReference type="AlphaFoldDB" id="A0A645F588"/>
<protein>
    <recommendedName>
        <fullName evidence="2">histidine kinase</fullName>
        <ecNumber evidence="2">2.7.13.3</ecNumber>
    </recommendedName>
</protein>
<dbReference type="InterPro" id="IPR003594">
    <property type="entry name" value="HATPase_dom"/>
</dbReference>
<comment type="catalytic activity">
    <reaction evidence="1">
        <text>ATP + protein L-histidine = ADP + protein N-phospho-L-histidine.</text>
        <dbReference type="EC" id="2.7.13.3"/>
    </reaction>
</comment>